<dbReference type="STRING" id="1505087.AYJ54_17495"/>
<proteinExistence type="predicted"/>
<gene>
    <name evidence="1" type="ORF">AYJ54_17495</name>
</gene>
<dbReference type="Proteomes" id="UP000076959">
    <property type="component" value="Unassembled WGS sequence"/>
</dbReference>
<sequence>MSRKNRVPLGDRVAKAAEEAPASRHFVSATDVLIGIGWLDPGAVGPWQRGQVDCMEEVVRVDLPRILEAMQLFQSWAIKRGLIASPTAYVDRTPQRRTLHFSRSGDPKIEASFRTHWMPPELSEAKRERLAEKASRGPELVVVQPLNREWTCHRCGGTGDLLMMEPPGPACLRCIGLDDLEFLPAGDALLTRRVKANSTRYAVVVRFSRTRRRYERQGLLVEPRALADAR</sequence>
<dbReference type="AlphaFoldDB" id="A0A176YM46"/>
<name>A0A176YM46_9BRAD</name>
<reference evidence="1 2" key="1">
    <citation type="submission" date="2016-03" db="EMBL/GenBank/DDBJ databases">
        <title>Draft Genome Sequence of the Strain BR 10245 (Bradyrhizobium sp.) isolated from nodules of Centrolobium paraense.</title>
        <authorList>
            <person name="Simoes-Araujo J.L.Sr."/>
            <person name="Barauna A.C."/>
            <person name="Silva K."/>
            <person name="Zilli J.E."/>
        </authorList>
    </citation>
    <scope>NUCLEOTIDE SEQUENCE [LARGE SCALE GENOMIC DNA]</scope>
    <source>
        <strain evidence="1 2">BR 10245</strain>
    </source>
</reference>
<evidence type="ECO:0000313" key="1">
    <source>
        <dbReference type="EMBL" id="OAF07689.1"/>
    </source>
</evidence>
<dbReference type="EMBL" id="LUUB01000066">
    <property type="protein sequence ID" value="OAF07689.1"/>
    <property type="molecule type" value="Genomic_DNA"/>
</dbReference>
<keyword evidence="2" id="KW-1185">Reference proteome</keyword>
<protein>
    <recommendedName>
        <fullName evidence="3">DUF2293 domain-containing protein</fullName>
    </recommendedName>
</protein>
<dbReference type="OrthoDB" id="128600at2"/>
<evidence type="ECO:0008006" key="3">
    <source>
        <dbReference type="Google" id="ProtNLM"/>
    </source>
</evidence>
<evidence type="ECO:0000313" key="2">
    <source>
        <dbReference type="Proteomes" id="UP000076959"/>
    </source>
</evidence>
<organism evidence="1 2">
    <name type="scientific">Bradyrhizobium centrolobii</name>
    <dbReference type="NCBI Taxonomy" id="1505087"/>
    <lineage>
        <taxon>Bacteria</taxon>
        <taxon>Pseudomonadati</taxon>
        <taxon>Pseudomonadota</taxon>
        <taxon>Alphaproteobacteria</taxon>
        <taxon>Hyphomicrobiales</taxon>
        <taxon>Nitrobacteraceae</taxon>
        <taxon>Bradyrhizobium</taxon>
    </lineage>
</organism>
<comment type="caution">
    <text evidence="1">The sequence shown here is derived from an EMBL/GenBank/DDBJ whole genome shotgun (WGS) entry which is preliminary data.</text>
</comment>
<accession>A0A176YM46</accession>